<keyword evidence="2" id="KW-0732">Signal</keyword>
<dbReference type="Pfam" id="PF13947">
    <property type="entry name" value="GUB_WAK_bind"/>
    <property type="match status" value="1"/>
</dbReference>
<dbReference type="GO" id="GO:0030247">
    <property type="term" value="F:polysaccharide binding"/>
    <property type="evidence" value="ECO:0007669"/>
    <property type="project" value="InterPro"/>
</dbReference>
<protein>
    <recommendedName>
        <fullName evidence="3">Wall-associated receptor kinase galacturonan-binding domain-containing protein</fullName>
    </recommendedName>
</protein>
<evidence type="ECO:0000259" key="3">
    <source>
        <dbReference type="Pfam" id="PF13947"/>
    </source>
</evidence>
<evidence type="ECO:0000313" key="5">
    <source>
        <dbReference type="Proteomes" id="UP000324897"/>
    </source>
</evidence>
<proteinExistence type="predicted"/>
<dbReference type="AlphaFoldDB" id="A0A5J9SWP8"/>
<dbReference type="Gramene" id="TVU03401">
    <property type="protein sequence ID" value="TVU03401"/>
    <property type="gene ID" value="EJB05_51065"/>
</dbReference>
<dbReference type="EMBL" id="RWGY01000184">
    <property type="protein sequence ID" value="TVU03401.1"/>
    <property type="molecule type" value="Genomic_DNA"/>
</dbReference>
<name>A0A5J9SWP8_9POAL</name>
<comment type="caution">
    <text evidence="4">The sequence shown here is derived from an EMBL/GenBank/DDBJ whole genome shotgun (WGS) entry which is preliminary data.</text>
</comment>
<organism evidence="4 5">
    <name type="scientific">Eragrostis curvula</name>
    <name type="common">weeping love grass</name>
    <dbReference type="NCBI Taxonomy" id="38414"/>
    <lineage>
        <taxon>Eukaryota</taxon>
        <taxon>Viridiplantae</taxon>
        <taxon>Streptophyta</taxon>
        <taxon>Embryophyta</taxon>
        <taxon>Tracheophyta</taxon>
        <taxon>Spermatophyta</taxon>
        <taxon>Magnoliopsida</taxon>
        <taxon>Liliopsida</taxon>
        <taxon>Poales</taxon>
        <taxon>Poaceae</taxon>
        <taxon>PACMAD clade</taxon>
        <taxon>Chloridoideae</taxon>
        <taxon>Eragrostideae</taxon>
        <taxon>Eragrostidinae</taxon>
        <taxon>Eragrostis</taxon>
    </lineage>
</organism>
<comment type="subcellular location">
    <subcellularLocation>
        <location evidence="1">Membrane</location>
        <topology evidence="1">Single-pass membrane protein</topology>
    </subcellularLocation>
</comment>
<keyword evidence="5" id="KW-1185">Reference proteome</keyword>
<accession>A0A5J9SWP8</accession>
<evidence type="ECO:0000313" key="4">
    <source>
        <dbReference type="EMBL" id="TVU03401.1"/>
    </source>
</evidence>
<sequence length="164" mass="17114">MQSRRRGRAARTTSCCGDVSVPYVPYPFCIGAGCYSAGFELTCDRTRHPPRLLLGDGTLQVMEISLANATVRAPLNTAIAVNLTYNGDVNGNGTWASLIGLVGDVASGKPSSPAAAPSATGGDWTSELRNLFGKALQAEVASNKAKLARLETTVMAEGVGEDPR</sequence>
<feature type="non-terminal residue" evidence="4">
    <location>
        <position position="1"/>
    </location>
</feature>
<evidence type="ECO:0000256" key="2">
    <source>
        <dbReference type="ARBA" id="ARBA00022729"/>
    </source>
</evidence>
<dbReference type="OrthoDB" id="696530at2759"/>
<dbReference type="PANTHER" id="PTHR33491">
    <property type="entry name" value="OSJNBA0016N04.9 PROTEIN"/>
    <property type="match status" value="1"/>
</dbReference>
<dbReference type="GO" id="GO:0016020">
    <property type="term" value="C:membrane"/>
    <property type="evidence" value="ECO:0007669"/>
    <property type="project" value="UniProtKB-SubCell"/>
</dbReference>
<gene>
    <name evidence="4" type="ORF">EJB05_51065</name>
</gene>
<reference evidence="4 5" key="1">
    <citation type="journal article" date="2019" name="Sci. Rep.">
        <title>A high-quality genome of Eragrostis curvula grass provides insights into Poaceae evolution and supports new strategies to enhance forage quality.</title>
        <authorList>
            <person name="Carballo J."/>
            <person name="Santos B.A.C.M."/>
            <person name="Zappacosta D."/>
            <person name="Garbus I."/>
            <person name="Selva J.P."/>
            <person name="Gallo C.A."/>
            <person name="Diaz A."/>
            <person name="Albertini E."/>
            <person name="Caccamo M."/>
            <person name="Echenique V."/>
        </authorList>
    </citation>
    <scope>NUCLEOTIDE SEQUENCE [LARGE SCALE GENOMIC DNA]</scope>
    <source>
        <strain evidence="5">cv. Victoria</strain>
        <tissue evidence="4">Leaf</tissue>
    </source>
</reference>
<dbReference type="Proteomes" id="UP000324897">
    <property type="component" value="Unassembled WGS sequence"/>
</dbReference>
<dbReference type="InterPro" id="IPR025287">
    <property type="entry name" value="WAK_GUB"/>
</dbReference>
<evidence type="ECO:0000256" key="1">
    <source>
        <dbReference type="ARBA" id="ARBA00004167"/>
    </source>
</evidence>
<dbReference type="PROSITE" id="PS51257">
    <property type="entry name" value="PROKAR_LIPOPROTEIN"/>
    <property type="match status" value="1"/>
</dbReference>
<feature type="domain" description="Wall-associated receptor kinase galacturonan-binding" evidence="3">
    <location>
        <begin position="14"/>
        <end position="72"/>
    </location>
</feature>